<dbReference type="InterPro" id="IPR001119">
    <property type="entry name" value="SLH_dom"/>
</dbReference>
<dbReference type="PANTHER" id="PTHR43308">
    <property type="entry name" value="OUTER MEMBRANE PROTEIN ALPHA-RELATED"/>
    <property type="match status" value="1"/>
</dbReference>
<keyword evidence="4" id="KW-1185">Reference proteome</keyword>
<feature type="chain" id="PRO_5039246507" description="SLH domain-containing protein" evidence="1">
    <location>
        <begin position="27"/>
        <end position="449"/>
    </location>
</feature>
<dbReference type="EMBL" id="JACHGZ010000002">
    <property type="protein sequence ID" value="MBB5148013.1"/>
    <property type="molecule type" value="Genomic_DNA"/>
</dbReference>
<feature type="signal peptide" evidence="1">
    <location>
        <begin position="1"/>
        <end position="26"/>
    </location>
</feature>
<dbReference type="PANTHER" id="PTHR43308:SF5">
    <property type="entry name" value="S-LAYER PROTEIN _ PEPTIDOGLYCAN ENDO-BETA-N-ACETYLGLUCOSAMINIDASE"/>
    <property type="match status" value="1"/>
</dbReference>
<protein>
    <recommendedName>
        <fullName evidence="2">SLH domain-containing protein</fullName>
    </recommendedName>
</protein>
<evidence type="ECO:0000313" key="3">
    <source>
        <dbReference type="EMBL" id="MBB5148013.1"/>
    </source>
</evidence>
<organism evidence="3 4">
    <name type="scientific">Ureibacillus thermosphaericus</name>
    <dbReference type="NCBI Taxonomy" id="51173"/>
    <lineage>
        <taxon>Bacteria</taxon>
        <taxon>Bacillati</taxon>
        <taxon>Bacillota</taxon>
        <taxon>Bacilli</taxon>
        <taxon>Bacillales</taxon>
        <taxon>Caryophanaceae</taxon>
        <taxon>Ureibacillus</taxon>
    </lineage>
</organism>
<evidence type="ECO:0000256" key="1">
    <source>
        <dbReference type="SAM" id="SignalP"/>
    </source>
</evidence>
<dbReference type="RefSeq" id="WP_168411891.1">
    <property type="nucleotide sequence ID" value="NZ_JAAXPW010000002.1"/>
</dbReference>
<evidence type="ECO:0000313" key="4">
    <source>
        <dbReference type="Proteomes" id="UP000557217"/>
    </source>
</evidence>
<proteinExistence type="predicted"/>
<name>A0A840PPQ0_URETH</name>
<dbReference type="AlphaFoldDB" id="A0A840PPQ0"/>
<feature type="domain" description="SLH" evidence="2">
    <location>
        <begin position="172"/>
        <end position="235"/>
    </location>
</feature>
<gene>
    <name evidence="3" type="ORF">HNR36_000395</name>
</gene>
<dbReference type="PROSITE" id="PS51272">
    <property type="entry name" value="SLH"/>
    <property type="match status" value="2"/>
</dbReference>
<comment type="caution">
    <text evidence="3">The sequence shown here is derived from an EMBL/GenBank/DDBJ whole genome shotgun (WGS) entry which is preliminary data.</text>
</comment>
<reference evidence="3 4" key="1">
    <citation type="submission" date="2020-08" db="EMBL/GenBank/DDBJ databases">
        <title>Genomic Encyclopedia of Type Strains, Phase IV (KMG-IV): sequencing the most valuable type-strain genomes for metagenomic binning, comparative biology and taxonomic classification.</title>
        <authorList>
            <person name="Goeker M."/>
        </authorList>
    </citation>
    <scope>NUCLEOTIDE SEQUENCE [LARGE SCALE GENOMIC DNA]</scope>
    <source>
        <strain evidence="3 4">DSM 10633</strain>
    </source>
</reference>
<feature type="domain" description="SLH" evidence="2">
    <location>
        <begin position="50"/>
        <end position="113"/>
    </location>
</feature>
<accession>A0A840PPQ0</accession>
<dbReference type="Pfam" id="PF00395">
    <property type="entry name" value="SLH"/>
    <property type="match status" value="3"/>
</dbReference>
<sequence length="449" mass="51828">MKLCKKKSFIAASALALALTVPTVFNPMVNEVNAETLQQELRTPVYTVAAVKTFKDVPTTHSYFEIINEMVNKGIITGYEDGTFKPNQMISRQHAAVLVSRATDLKPTVPYQQYRDIPSTHVYHDQIKELQMAGIFDVDSRRFFNPTQNMTRGEMAKALAIAFNLDIPEKVAKRTFKDISELHQYAPYIEALYKAGVTTGYEDGTFRAEEPLSRMHYAVFMYRAMNNIGLPNEEEEVKEDDYSDLIDLNTSNEIAEKLISIYKENEDVFTERKPFNVKSFQLNPINLKIYEEGLDELRSLGLKIQPMSNYAYTSQIQVTKEGYKNPTRRLTNKLLYFNGDGEDMGKINFDYREKEAEQLAQAWLRIAYPEHFVEILSPMITQKVAEARPNANNVEFDNMELIYIDGYEIQIGVNQAREEFTLHVREPQYKCLEFDGLRCKKRDLANPLW</sequence>
<keyword evidence="1" id="KW-0732">Signal</keyword>
<dbReference type="InterPro" id="IPR051465">
    <property type="entry name" value="Cell_Envelope_Struct_Comp"/>
</dbReference>
<evidence type="ECO:0000259" key="2">
    <source>
        <dbReference type="PROSITE" id="PS51272"/>
    </source>
</evidence>
<dbReference type="Proteomes" id="UP000557217">
    <property type="component" value="Unassembled WGS sequence"/>
</dbReference>